<keyword evidence="4" id="KW-0418">Kinase</keyword>
<dbReference type="GO" id="GO:0000160">
    <property type="term" value="P:phosphorelay signal transduction system"/>
    <property type="evidence" value="ECO:0007669"/>
    <property type="project" value="UniProtKB-KW"/>
</dbReference>
<evidence type="ECO:0000256" key="2">
    <source>
        <dbReference type="PROSITE-ProRule" id="PRU00110"/>
    </source>
</evidence>
<evidence type="ECO:0000313" key="4">
    <source>
        <dbReference type="EMBL" id="KGJ04456.1"/>
    </source>
</evidence>
<dbReference type="Proteomes" id="UP000182312">
    <property type="component" value="Unassembled WGS sequence"/>
</dbReference>
<reference evidence="4 6" key="2">
    <citation type="submission" date="2014-10" db="EMBL/GenBank/DDBJ databases">
        <title>Paracoccus sanguinis sp. nov., isolated from clinical specimens of New York State patients.</title>
        <authorList>
            <person name="Mingle L.A."/>
            <person name="Cole J.A."/>
            <person name="Lapierre P."/>
            <person name="Musser K.A."/>
        </authorList>
    </citation>
    <scope>NUCLEOTIDE SEQUENCE [LARGE SCALE GENOMIC DNA]</scope>
    <source>
        <strain evidence="4 6">JCM 14014</strain>
    </source>
</reference>
<keyword evidence="6" id="KW-1185">Reference proteome</keyword>
<dbReference type="OrthoDB" id="7867809at2"/>
<dbReference type="SUPFAM" id="SSF47226">
    <property type="entry name" value="Histidine-containing phosphotransfer domain, HPT domain"/>
    <property type="match status" value="1"/>
</dbReference>
<dbReference type="eggNOG" id="COG2198">
    <property type="taxonomic scope" value="Bacteria"/>
</dbReference>
<dbReference type="RefSeq" id="WP_036740743.1">
    <property type="nucleotide sequence ID" value="NZ_FOJO01000012.1"/>
</dbReference>
<dbReference type="Gene3D" id="1.20.120.160">
    <property type="entry name" value="HPT domain"/>
    <property type="match status" value="1"/>
</dbReference>
<protein>
    <submittedName>
        <fullName evidence="4">Histidine kinase</fullName>
    </submittedName>
    <submittedName>
        <fullName evidence="5">Hpt domain-containing protein</fullName>
    </submittedName>
</protein>
<organism evidence="4 6">
    <name type="scientific">Paracoccus halophilus</name>
    <dbReference type="NCBI Taxonomy" id="376733"/>
    <lineage>
        <taxon>Bacteria</taxon>
        <taxon>Pseudomonadati</taxon>
        <taxon>Pseudomonadota</taxon>
        <taxon>Alphaproteobacteria</taxon>
        <taxon>Rhodobacterales</taxon>
        <taxon>Paracoccaceae</taxon>
        <taxon>Paracoccus</taxon>
    </lineage>
</organism>
<proteinExistence type="predicted"/>
<keyword evidence="2" id="KW-0597">Phosphoprotein</keyword>
<reference evidence="4 6" key="1">
    <citation type="submission" date="2014-09" db="EMBL/GenBank/DDBJ databases">
        <authorList>
            <person name="McGinnis J.M."/>
            <person name="Wolfgang W.J."/>
        </authorList>
    </citation>
    <scope>NUCLEOTIDE SEQUENCE [LARGE SCALE GENOMIC DNA]</scope>
    <source>
        <strain evidence="4 6">JCM 14014</strain>
    </source>
</reference>
<accession>A0A099F2J2</accession>
<feature type="modified residue" description="Phosphohistidine" evidence="2">
    <location>
        <position position="50"/>
    </location>
</feature>
<gene>
    <name evidence="4" type="ORF">IT41_10060</name>
    <name evidence="5" type="ORF">SAMN04487972_11217</name>
</gene>
<name>A0A099F2J2_9RHOB</name>
<dbReference type="InterPro" id="IPR036641">
    <property type="entry name" value="HPT_dom_sf"/>
</dbReference>
<evidence type="ECO:0000313" key="5">
    <source>
        <dbReference type="EMBL" id="SFA54308.1"/>
    </source>
</evidence>
<dbReference type="AlphaFoldDB" id="A0A099F2J2"/>
<evidence type="ECO:0000259" key="3">
    <source>
        <dbReference type="PROSITE" id="PS50894"/>
    </source>
</evidence>
<keyword evidence="4" id="KW-0808">Transferase</keyword>
<keyword evidence="1" id="KW-0902">Two-component regulatory system</keyword>
<dbReference type="STRING" id="376733.SAMN04487972_11217"/>
<dbReference type="Proteomes" id="UP000029846">
    <property type="component" value="Unassembled WGS sequence"/>
</dbReference>
<dbReference type="PROSITE" id="PS50894">
    <property type="entry name" value="HPT"/>
    <property type="match status" value="1"/>
</dbReference>
<dbReference type="InterPro" id="IPR008207">
    <property type="entry name" value="Sig_transdc_His_kin_Hpt_dom"/>
</dbReference>
<reference evidence="5 7" key="3">
    <citation type="submission" date="2016-10" db="EMBL/GenBank/DDBJ databases">
        <authorList>
            <person name="de Groot N.N."/>
        </authorList>
    </citation>
    <scope>NUCLEOTIDE SEQUENCE [LARGE SCALE GENOMIC DNA]</scope>
    <source>
        <strain evidence="5 7">CGMCC 1.6117</strain>
    </source>
</reference>
<dbReference type="GO" id="GO:0004672">
    <property type="term" value="F:protein kinase activity"/>
    <property type="evidence" value="ECO:0007669"/>
    <property type="project" value="UniProtKB-ARBA"/>
</dbReference>
<evidence type="ECO:0000313" key="7">
    <source>
        <dbReference type="Proteomes" id="UP000182312"/>
    </source>
</evidence>
<feature type="domain" description="HPt" evidence="3">
    <location>
        <begin position="11"/>
        <end position="106"/>
    </location>
</feature>
<dbReference type="EMBL" id="FOJO01000012">
    <property type="protein sequence ID" value="SFA54308.1"/>
    <property type="molecule type" value="Genomic_DNA"/>
</dbReference>
<dbReference type="EMBL" id="JRKN01000011">
    <property type="protein sequence ID" value="KGJ04456.1"/>
    <property type="molecule type" value="Genomic_DNA"/>
</dbReference>
<evidence type="ECO:0000313" key="6">
    <source>
        <dbReference type="Proteomes" id="UP000029846"/>
    </source>
</evidence>
<sequence>MLDWSRIEELLGEVGEDEFRLILELFLDEVEGVMMRLSHDDPAQLETDLHFLKGCAWNLGFSAFGALCDLGERSVHDGNAAGVIIKDLLGSYSESKKVMMQGLDAALHPARRAQ</sequence>
<evidence type="ECO:0000256" key="1">
    <source>
        <dbReference type="ARBA" id="ARBA00023012"/>
    </source>
</evidence>